<dbReference type="InterPro" id="IPR017972">
    <property type="entry name" value="Cyt_P450_CS"/>
</dbReference>
<dbReference type="InterPro" id="IPR050665">
    <property type="entry name" value="Cytochrome_P450_Monooxygen"/>
</dbReference>
<keyword evidence="14" id="KW-1185">Reference proteome</keyword>
<evidence type="ECO:0000256" key="4">
    <source>
        <dbReference type="ARBA" id="ARBA00022692"/>
    </source>
</evidence>
<evidence type="ECO:0000256" key="10">
    <source>
        <dbReference type="ARBA" id="ARBA00023136"/>
    </source>
</evidence>
<evidence type="ECO:0000256" key="9">
    <source>
        <dbReference type="ARBA" id="ARBA00023033"/>
    </source>
</evidence>
<keyword evidence="8 11" id="KW-0408">Iron</keyword>
<dbReference type="Pfam" id="PF00067">
    <property type="entry name" value="p450"/>
    <property type="match status" value="1"/>
</dbReference>
<keyword evidence="6" id="KW-1133">Transmembrane helix</keyword>
<dbReference type="GO" id="GO:0006629">
    <property type="term" value="P:lipid metabolic process"/>
    <property type="evidence" value="ECO:0007669"/>
    <property type="project" value="UniProtKB-ARBA"/>
</dbReference>
<dbReference type="Gene3D" id="1.10.630.10">
    <property type="entry name" value="Cytochrome P450"/>
    <property type="match status" value="1"/>
</dbReference>
<dbReference type="Proteomes" id="UP000236161">
    <property type="component" value="Unassembled WGS sequence"/>
</dbReference>
<dbReference type="PRINTS" id="PR00385">
    <property type="entry name" value="P450"/>
</dbReference>
<evidence type="ECO:0000256" key="2">
    <source>
        <dbReference type="ARBA" id="ARBA00010617"/>
    </source>
</evidence>
<sequence>MRPLDLLPFLALILLLYLSLDLFRFLKRSWWDPLRLAKAMAAQGIRGPPYKFFHGSTSEACKMIASSVARSMDLSDHNIVPRVQPHFHSWIDRYGRNVLTWQGPTPRLVVGEPEMVKAVLWDRDGAYPKYEAPEFMKKLLGDGLVTTKGKKWVKKRRLAVHAFRSESIKGMIPAIVTGVEAMLTKWVELEGKEVDLFKEFSILASDIISRTAFDSSYSAEKDIFIKMDELTAIAARNFHIVRLPFVRKFFPNQDDIESDRIEQEIRGSIMKLIQSREQRKEKGEIGGYGEDLLGLLMRAHHEGDEQSERISIEDIIDECKTFYFAGQETTVSMLSWTSLLLAMNTEWQNRARMEVMELLGDRTPSPNDSPAIAKLKTMTMILNESLRLYPPVLNILRVVGRESRLGDLLLPRGMQIQISPLLIHHDPDTWGEDAHLFRPERFASGIAGATPAGGGAGFFPFGVGPRVCVGQGLAMVEAKVTFAMILQRYCFRLSPAYVHSPVSRLTCRPQHGLQVVLQRL</sequence>
<keyword evidence="5 11" id="KW-0479">Metal-binding</keyword>
<feature type="binding site" description="axial binding residue" evidence="11">
    <location>
        <position position="468"/>
    </location>
    <ligand>
        <name>heme</name>
        <dbReference type="ChEBI" id="CHEBI:30413"/>
    </ligand>
    <ligandPart>
        <name>Fe</name>
        <dbReference type="ChEBI" id="CHEBI:18248"/>
    </ligandPart>
</feature>
<proteinExistence type="inferred from homology"/>
<dbReference type="GO" id="GO:0005506">
    <property type="term" value="F:iron ion binding"/>
    <property type="evidence" value="ECO:0007669"/>
    <property type="project" value="InterPro"/>
</dbReference>
<protein>
    <submittedName>
        <fullName evidence="13">Cytochrome P450 734A1</fullName>
        <ecNumber evidence="13">1.14.-.-</ecNumber>
    </submittedName>
</protein>
<gene>
    <name evidence="13" type="primary">CYP734A1</name>
    <name evidence="13" type="ORF">AXF42_Ash009190</name>
</gene>
<dbReference type="SUPFAM" id="SSF48264">
    <property type="entry name" value="Cytochrome P450"/>
    <property type="match status" value="1"/>
</dbReference>
<dbReference type="STRING" id="1088818.A0A2I0ADS0"/>
<organism evidence="13 14">
    <name type="scientific">Apostasia shenzhenica</name>
    <dbReference type="NCBI Taxonomy" id="1088818"/>
    <lineage>
        <taxon>Eukaryota</taxon>
        <taxon>Viridiplantae</taxon>
        <taxon>Streptophyta</taxon>
        <taxon>Embryophyta</taxon>
        <taxon>Tracheophyta</taxon>
        <taxon>Spermatophyta</taxon>
        <taxon>Magnoliopsida</taxon>
        <taxon>Liliopsida</taxon>
        <taxon>Asparagales</taxon>
        <taxon>Orchidaceae</taxon>
        <taxon>Apostasioideae</taxon>
        <taxon>Apostasia</taxon>
    </lineage>
</organism>
<evidence type="ECO:0000256" key="5">
    <source>
        <dbReference type="ARBA" id="ARBA00022723"/>
    </source>
</evidence>
<dbReference type="InterPro" id="IPR001128">
    <property type="entry name" value="Cyt_P450"/>
</dbReference>
<dbReference type="PANTHER" id="PTHR24282:SF20">
    <property type="entry name" value="CYTOCHROME P450 CYP749A22-LIKE"/>
    <property type="match status" value="1"/>
</dbReference>
<dbReference type="GO" id="GO:0004497">
    <property type="term" value="F:monooxygenase activity"/>
    <property type="evidence" value="ECO:0007669"/>
    <property type="project" value="UniProtKB-KW"/>
</dbReference>
<dbReference type="InterPro" id="IPR036396">
    <property type="entry name" value="Cyt_P450_sf"/>
</dbReference>
<evidence type="ECO:0000256" key="3">
    <source>
        <dbReference type="ARBA" id="ARBA00022617"/>
    </source>
</evidence>
<keyword evidence="10" id="KW-0472">Membrane</keyword>
<keyword evidence="7 12" id="KW-0560">Oxidoreductase</keyword>
<dbReference type="GO" id="GO:0016020">
    <property type="term" value="C:membrane"/>
    <property type="evidence" value="ECO:0007669"/>
    <property type="project" value="UniProtKB-SubCell"/>
</dbReference>
<comment type="subcellular location">
    <subcellularLocation>
        <location evidence="1">Membrane</location>
    </subcellularLocation>
</comment>
<dbReference type="PROSITE" id="PS00086">
    <property type="entry name" value="CYTOCHROME_P450"/>
    <property type="match status" value="1"/>
</dbReference>
<keyword evidence="9 12" id="KW-0503">Monooxygenase</keyword>
<reference evidence="13 14" key="1">
    <citation type="journal article" date="2017" name="Nature">
        <title>The Apostasia genome and the evolution of orchids.</title>
        <authorList>
            <person name="Zhang G.Q."/>
            <person name="Liu K.W."/>
            <person name="Li Z."/>
            <person name="Lohaus R."/>
            <person name="Hsiao Y.Y."/>
            <person name="Niu S.C."/>
            <person name="Wang J.Y."/>
            <person name="Lin Y.C."/>
            <person name="Xu Q."/>
            <person name="Chen L.J."/>
            <person name="Yoshida K."/>
            <person name="Fujiwara S."/>
            <person name="Wang Z.W."/>
            <person name="Zhang Y.Q."/>
            <person name="Mitsuda N."/>
            <person name="Wang M."/>
            <person name="Liu G.H."/>
            <person name="Pecoraro L."/>
            <person name="Huang H.X."/>
            <person name="Xiao X.J."/>
            <person name="Lin M."/>
            <person name="Wu X.Y."/>
            <person name="Wu W.L."/>
            <person name="Chen Y.Y."/>
            <person name="Chang S.B."/>
            <person name="Sakamoto S."/>
            <person name="Ohme-Takagi M."/>
            <person name="Yagi M."/>
            <person name="Zeng S.J."/>
            <person name="Shen C.Y."/>
            <person name="Yeh C.M."/>
            <person name="Luo Y.B."/>
            <person name="Tsai W.C."/>
            <person name="Van de Peer Y."/>
            <person name="Liu Z.J."/>
        </authorList>
    </citation>
    <scope>NUCLEOTIDE SEQUENCE [LARGE SCALE GENOMIC DNA]</scope>
    <source>
        <strain evidence="14">cv. Shenzhen</strain>
        <tissue evidence="13">Stem</tissue>
    </source>
</reference>
<evidence type="ECO:0000256" key="8">
    <source>
        <dbReference type="ARBA" id="ARBA00023004"/>
    </source>
</evidence>
<dbReference type="InterPro" id="IPR002401">
    <property type="entry name" value="Cyt_P450_E_grp-I"/>
</dbReference>
<evidence type="ECO:0000313" key="14">
    <source>
        <dbReference type="Proteomes" id="UP000236161"/>
    </source>
</evidence>
<evidence type="ECO:0000256" key="7">
    <source>
        <dbReference type="ARBA" id="ARBA00023002"/>
    </source>
</evidence>
<comment type="cofactor">
    <cofactor evidence="11">
        <name>heme</name>
        <dbReference type="ChEBI" id="CHEBI:30413"/>
    </cofactor>
</comment>
<evidence type="ECO:0000256" key="11">
    <source>
        <dbReference type="PIRSR" id="PIRSR602401-1"/>
    </source>
</evidence>
<dbReference type="GO" id="GO:0016705">
    <property type="term" value="F:oxidoreductase activity, acting on paired donors, with incorporation or reduction of molecular oxygen"/>
    <property type="evidence" value="ECO:0007669"/>
    <property type="project" value="InterPro"/>
</dbReference>
<dbReference type="EC" id="1.14.-.-" evidence="13"/>
<evidence type="ECO:0000256" key="1">
    <source>
        <dbReference type="ARBA" id="ARBA00004370"/>
    </source>
</evidence>
<name>A0A2I0ADS0_9ASPA</name>
<evidence type="ECO:0000256" key="12">
    <source>
        <dbReference type="RuleBase" id="RU000461"/>
    </source>
</evidence>
<dbReference type="PANTHER" id="PTHR24282">
    <property type="entry name" value="CYTOCHROME P450 FAMILY MEMBER"/>
    <property type="match status" value="1"/>
</dbReference>
<evidence type="ECO:0000256" key="6">
    <source>
        <dbReference type="ARBA" id="ARBA00022989"/>
    </source>
</evidence>
<dbReference type="PRINTS" id="PR00463">
    <property type="entry name" value="EP450I"/>
</dbReference>
<keyword evidence="4" id="KW-0812">Transmembrane</keyword>
<keyword evidence="3 11" id="KW-0349">Heme</keyword>
<dbReference type="AlphaFoldDB" id="A0A2I0ADS0"/>
<dbReference type="OrthoDB" id="1470350at2759"/>
<evidence type="ECO:0000313" key="13">
    <source>
        <dbReference type="EMBL" id="PKA53694.1"/>
    </source>
</evidence>
<comment type="similarity">
    <text evidence="2 12">Belongs to the cytochrome P450 family.</text>
</comment>
<dbReference type="EMBL" id="KZ451993">
    <property type="protein sequence ID" value="PKA53694.1"/>
    <property type="molecule type" value="Genomic_DNA"/>
</dbReference>
<dbReference type="GO" id="GO:0020037">
    <property type="term" value="F:heme binding"/>
    <property type="evidence" value="ECO:0007669"/>
    <property type="project" value="InterPro"/>
</dbReference>
<accession>A0A2I0ADS0</accession>